<dbReference type="Proteomes" id="UP000185578">
    <property type="component" value="Unassembled WGS sequence"/>
</dbReference>
<gene>
    <name evidence="1" type="ORF">BTN82_01350</name>
</gene>
<comment type="caution">
    <text evidence="1">The sequence shown here is derived from an EMBL/GenBank/DDBJ whole genome shotgun (WGS) entry which is preliminary data.</text>
</comment>
<proteinExistence type="predicted"/>
<accession>A0A1Q8EXS6</accession>
<protein>
    <submittedName>
        <fullName evidence="1">Uncharacterized protein</fullName>
    </submittedName>
</protein>
<dbReference type="EMBL" id="MSCT01000002">
    <property type="protein sequence ID" value="OLF56576.1"/>
    <property type="molecule type" value="Genomic_DNA"/>
</dbReference>
<sequence length="343" mass="37994">MLSDADSRLSVVIFELIKKATNQQVVRDFLKERGVATSGNWDELYEKRILPALRQSIFTVTDLRALLQTVEEYGRQHTFLYQCTPERAQGLINPVRVRAIAREENLGALLDTPLDIDFPDSPTIVDIRVFHPDPNLIPVSLTIKIIEKRITKVFESESIDHDAGTITKKYNFTEKRAVNIATLNHEGLLELRIASQDNSTKYTNLVRDMLMRIRKFIPIDGFGTTSLGAAKDKILKDRAALAHEFRYSNSTAVNDLGAVLQISSSSQDDNLSSDNGSMAAIDSFLAGDGHVTGANVYAKIPDTDPQREIHLLLGGDINEFAVPGACSAGDYSYVRGKVISLNT</sequence>
<organism evidence="1 2">
    <name type="scientific">Pseudomonas chlororaphis</name>
    <dbReference type="NCBI Taxonomy" id="587753"/>
    <lineage>
        <taxon>Bacteria</taxon>
        <taxon>Pseudomonadati</taxon>
        <taxon>Pseudomonadota</taxon>
        <taxon>Gammaproteobacteria</taxon>
        <taxon>Pseudomonadales</taxon>
        <taxon>Pseudomonadaceae</taxon>
        <taxon>Pseudomonas</taxon>
    </lineage>
</organism>
<dbReference type="OrthoDB" id="6783836at2"/>
<reference evidence="1 2" key="1">
    <citation type="submission" date="2016-12" db="EMBL/GenBank/DDBJ databases">
        <authorList>
            <person name="Song W.-J."/>
            <person name="Kurnit D.M."/>
        </authorList>
    </citation>
    <scope>NUCLEOTIDE SEQUENCE [LARGE SCALE GENOMIC DNA]</scope>
    <source>
        <strain evidence="1 2">PCL1601</strain>
    </source>
</reference>
<evidence type="ECO:0000313" key="1">
    <source>
        <dbReference type="EMBL" id="OLF56576.1"/>
    </source>
</evidence>
<name>A0A1Q8EXS6_9PSED</name>
<dbReference type="AlphaFoldDB" id="A0A1Q8EXS6"/>
<evidence type="ECO:0000313" key="2">
    <source>
        <dbReference type="Proteomes" id="UP000185578"/>
    </source>
</evidence>